<dbReference type="AlphaFoldDB" id="A0A4U0UCI1"/>
<dbReference type="OrthoDB" id="3900342at2759"/>
<dbReference type="EMBL" id="NAJL01000003">
    <property type="protein sequence ID" value="TKA33138.1"/>
    <property type="molecule type" value="Genomic_DNA"/>
</dbReference>
<organism evidence="8 9">
    <name type="scientific">Salinomyces thailandicus</name>
    <dbReference type="NCBI Taxonomy" id="706561"/>
    <lineage>
        <taxon>Eukaryota</taxon>
        <taxon>Fungi</taxon>
        <taxon>Dikarya</taxon>
        <taxon>Ascomycota</taxon>
        <taxon>Pezizomycotina</taxon>
        <taxon>Dothideomycetes</taxon>
        <taxon>Dothideomycetidae</taxon>
        <taxon>Mycosphaerellales</taxon>
        <taxon>Teratosphaeriaceae</taxon>
        <taxon>Salinomyces</taxon>
    </lineage>
</organism>
<feature type="transmembrane region" description="Helical" evidence="7">
    <location>
        <begin position="341"/>
        <end position="367"/>
    </location>
</feature>
<feature type="transmembrane region" description="Helical" evidence="7">
    <location>
        <begin position="458"/>
        <end position="480"/>
    </location>
</feature>
<sequence>MSAAFPDDMGPDTMEKKHVVSSDSAGEPRKGSLAEGELEAVIGYKQELHRNRSLFTLLFQSLAIAAIPYGVGGPLISAIYGGGQLSLFVGWICILVLDECIALSLGELASRYPTSGGPSYWAFQCSPKFKTTAAYITGWIWLIGNWTITLSVNFGFASLLSATVSMYHPDWTMNSWQLLLVFYAVCLVSFIICTFCNDYLPLVDTICAAWTAVSIVIILIALSVRADVGRHSASYALGNYDTSFSGWGGFTFFIGLLPSAYTFSALGMISSMAEECADPAIKVPRAISLCVPVGGFAGFFFIIPICVTMPPLADIVGAPAGQALPYIFHIVMGSPGGGLGLIFLVLVITLFCSISITVAASRCTWAFARDDAIPGAKLWAKVDKRFNVPLNALALVTIVQMLLGLINLGSSSAFTAFVSVGVQALALAYGVPIAISLFSGRTEVAQAKWNLGKVVGRVVNVIALCWIGFELVLFSMPTALPVTVVSMNYASVVLVGFGTIAAIWYIVHSRTSYKGPPASEGL</sequence>
<comment type="caution">
    <text evidence="8">The sequence shown here is derived from an EMBL/GenBank/DDBJ whole genome shotgun (WGS) entry which is preliminary data.</text>
</comment>
<protein>
    <recommendedName>
        <fullName evidence="10">Amino acid permease</fullName>
    </recommendedName>
</protein>
<evidence type="ECO:0000256" key="1">
    <source>
        <dbReference type="ARBA" id="ARBA00004141"/>
    </source>
</evidence>
<dbReference type="Proteomes" id="UP000308549">
    <property type="component" value="Unassembled WGS sequence"/>
</dbReference>
<comment type="subcellular location">
    <subcellularLocation>
        <location evidence="1">Membrane</location>
        <topology evidence="1">Multi-pass membrane protein</topology>
    </subcellularLocation>
</comment>
<dbReference type="GO" id="GO:0022857">
    <property type="term" value="F:transmembrane transporter activity"/>
    <property type="evidence" value="ECO:0007669"/>
    <property type="project" value="InterPro"/>
</dbReference>
<feature type="transmembrane region" description="Helical" evidence="7">
    <location>
        <begin position="244"/>
        <end position="266"/>
    </location>
</feature>
<feature type="region of interest" description="Disordered" evidence="6">
    <location>
        <begin position="1"/>
        <end position="32"/>
    </location>
</feature>
<keyword evidence="9" id="KW-1185">Reference proteome</keyword>
<keyword evidence="4 7" id="KW-1133">Transmembrane helix</keyword>
<keyword evidence="3 7" id="KW-0812">Transmembrane</keyword>
<evidence type="ECO:0008006" key="10">
    <source>
        <dbReference type="Google" id="ProtNLM"/>
    </source>
</evidence>
<evidence type="ECO:0000256" key="4">
    <source>
        <dbReference type="ARBA" id="ARBA00022989"/>
    </source>
</evidence>
<feature type="transmembrane region" description="Helical" evidence="7">
    <location>
        <begin position="54"/>
        <end position="71"/>
    </location>
</feature>
<feature type="transmembrane region" description="Helical" evidence="7">
    <location>
        <begin position="414"/>
        <end position="438"/>
    </location>
</feature>
<feature type="transmembrane region" description="Helical" evidence="7">
    <location>
        <begin position="77"/>
        <end position="97"/>
    </location>
</feature>
<dbReference type="PIRSF" id="PIRSF006060">
    <property type="entry name" value="AA_transporter"/>
    <property type="match status" value="1"/>
</dbReference>
<evidence type="ECO:0000256" key="3">
    <source>
        <dbReference type="ARBA" id="ARBA00022692"/>
    </source>
</evidence>
<feature type="transmembrane region" description="Helical" evidence="7">
    <location>
        <begin position="133"/>
        <end position="156"/>
    </location>
</feature>
<dbReference type="Pfam" id="PF13520">
    <property type="entry name" value="AA_permease_2"/>
    <property type="match status" value="1"/>
</dbReference>
<evidence type="ECO:0000256" key="7">
    <source>
        <dbReference type="SAM" id="Phobius"/>
    </source>
</evidence>
<feature type="transmembrane region" description="Helical" evidence="7">
    <location>
        <begin position="176"/>
        <end position="195"/>
    </location>
</feature>
<keyword evidence="5 7" id="KW-0472">Membrane</keyword>
<dbReference type="Gene3D" id="1.20.1740.10">
    <property type="entry name" value="Amino acid/polyamine transporter I"/>
    <property type="match status" value="1"/>
</dbReference>
<dbReference type="GO" id="GO:0016020">
    <property type="term" value="C:membrane"/>
    <property type="evidence" value="ECO:0007669"/>
    <property type="project" value="UniProtKB-SubCell"/>
</dbReference>
<evidence type="ECO:0000313" key="8">
    <source>
        <dbReference type="EMBL" id="TKA33138.1"/>
    </source>
</evidence>
<keyword evidence="2" id="KW-0813">Transport</keyword>
<reference evidence="8 9" key="1">
    <citation type="submission" date="2017-03" db="EMBL/GenBank/DDBJ databases">
        <title>Genomes of endolithic fungi from Antarctica.</title>
        <authorList>
            <person name="Coleine C."/>
            <person name="Masonjones S."/>
            <person name="Stajich J.E."/>
        </authorList>
    </citation>
    <scope>NUCLEOTIDE SEQUENCE [LARGE SCALE GENOMIC DNA]</scope>
    <source>
        <strain evidence="8 9">CCFEE 6315</strain>
    </source>
</reference>
<feature type="transmembrane region" description="Helical" evidence="7">
    <location>
        <begin position="202"/>
        <end position="224"/>
    </location>
</feature>
<gene>
    <name evidence="8" type="ORF">B0A50_00691</name>
</gene>
<dbReference type="InterPro" id="IPR002293">
    <property type="entry name" value="AA/rel_permease1"/>
</dbReference>
<proteinExistence type="predicted"/>
<feature type="compositionally biased region" description="Basic and acidic residues" evidence="6">
    <location>
        <begin position="13"/>
        <end position="32"/>
    </location>
</feature>
<feature type="transmembrane region" description="Helical" evidence="7">
    <location>
        <begin position="486"/>
        <end position="507"/>
    </location>
</feature>
<evidence type="ECO:0000256" key="2">
    <source>
        <dbReference type="ARBA" id="ARBA00022448"/>
    </source>
</evidence>
<dbReference type="PANTHER" id="PTHR45649">
    <property type="entry name" value="AMINO-ACID PERMEASE BAT1"/>
    <property type="match status" value="1"/>
</dbReference>
<feature type="transmembrane region" description="Helical" evidence="7">
    <location>
        <begin position="388"/>
        <end position="408"/>
    </location>
</feature>
<accession>A0A4U0UCI1</accession>
<evidence type="ECO:0000313" key="9">
    <source>
        <dbReference type="Proteomes" id="UP000308549"/>
    </source>
</evidence>
<dbReference type="PANTHER" id="PTHR45649:SF28">
    <property type="entry name" value="TRANSPORTER, PUTATIVE (EUROFUNG)-RELATED"/>
    <property type="match status" value="1"/>
</dbReference>
<feature type="transmembrane region" description="Helical" evidence="7">
    <location>
        <begin position="286"/>
        <end position="305"/>
    </location>
</feature>
<evidence type="ECO:0000256" key="6">
    <source>
        <dbReference type="SAM" id="MobiDB-lite"/>
    </source>
</evidence>
<evidence type="ECO:0000256" key="5">
    <source>
        <dbReference type="ARBA" id="ARBA00023136"/>
    </source>
</evidence>
<name>A0A4U0UCI1_9PEZI</name>